<dbReference type="EMBL" id="CAXITT010000318">
    <property type="protein sequence ID" value="CAL1538930.1"/>
    <property type="molecule type" value="Genomic_DNA"/>
</dbReference>
<feature type="region of interest" description="Disordered" evidence="1">
    <location>
        <begin position="1109"/>
        <end position="1135"/>
    </location>
</feature>
<sequence length="2232" mass="249132">MMHRETGNAAAVTGYRGGLEPGSAMNLFQALSSDSDEIQPDASPIEVKKTKVRGSHDYTADIQTPRQKELRANKKATNKNDNLRSDSGMLKASSKQNTMNKSDIFLSKDVLERLAAQAEEKNIPAKRTTKNAGKSETTSLKNKSASAQKPESPVTPVTKPIAKKRAPKAAVRPSTLNNTAVSKVPESDSISIIPKTDISNKLSGVSGIKREENEQTNTDQLLTQCPTTFSLDVPTTVEITVKDAPDATLCGVCSQKNCQSDVCKSLNDIIDATCKKDFKFSRDSSEDSGCYSNLSRQSTTMEPAGGLEVVKEDNAAPAHEVNEADANKTSITQCGTCGSCKSDMPTRENGLCKNCWNKIKKESGRIGTLDEFRAYAKSIAQSVKRILDIRPKKAKEEPSIDNKIFEQNESKQEAIIEAKKGKAEGAFHRFKTEIPLVYPADPRGKTSLNRSASYDGKIILVPDDEHIGLDVVDISSTSTASIDLKARSDSLCYNLPSMDEREMLRMEKYLENRKKKLFRSKALRGEESSSSLILSRSDEKTKMLAPNVRHSKIRKSVERAGTDGDLRPNVLGQKNVKRQGKEMEVKKIREPDADIVEFGKRLHKSDKDNKNALRMSMMKVINEGTPVDPPESGDKKARRTALSRSATVPYKIYAVKKDSTVKEKSAKKSDSILKSTRSSTKITMRANKASSLRKENSIKGKEKSSSLPGGPMELWRGEHKLTQKGRSTSYDGSFSMYAKKHTEVVRSRSRSTIREEQETKNLNVALLKTKKSNDSDYTPSVSVIPEISAKAKNIMAYKATDQVYSGAILGQALKEKEINFVENPVAAHTAVKTLVAVDESYCDGVKHLPYALECQLTAKRQTTEKSESYYRDKVAASLSKVSETSNEADDFSKTEVEETLSEKTADVYTVGKVVNNYDSTSYYEGQESALSKRDRSHESKSSTSFHLVTSVKGSHSDVALMRSQGMPDYATYRRQSGNPESDVDTGVIYHFGKRQTTRAHVPPYHDLTAGIALYTMSGDVSSSESSFSGTSVKSEVSDNMYTGGFYKDPFYEQENNGDSSSASSSCHLYFEPNEVANKQETSDHDLYTGGVFSSNLNAISLGYQTGSDHRVSSDFSKNGSTNNSTRPTLNRLSRRQRARPRIDFVMDYNIEALGYNQANAMIPCVGSDAMDWSNNSNNGQTYRMTTLNEETSRPTITLTDDSAYTDYVRNHRPKPPTSSRSEHPFQRGFDFSKYEIQEAANTGFFFQTPKKPDHEDIWYRGPYVQPFPVVNNHERTADYQNMARFQQSQEEDDNYTNIICPKYRNNNNSNSVEDENVNNNHLEHENINNNHLEHFYTGDYSNEPPEARAPPPPPEPIYEDLPSKYASPFYLRSGVTTPQSPPPQMFSRPDMTYSSSGTYGGSHDSYMGGYSQGDTGYAHGLSGYSSPSNHYGQTRPEKLSSSYTRANQEDSPWTGYDQAHTPLPQGKRSGRTSDYEELPSQRYGVPQNQQEERDSYFDYTASRNPSASQYVESSLGSPFSPFGLSKSPAVVPVVNEIKKVGGIVCRENVVNKEDYAEDVNRDLMDEPGAWVSFKYRAEEDCRNLKEMAGARNLKSEVFGASDAANAISKLAKTNEESPYAHNHVYDNQGARNNWREMNQDHGAKWRDSREATKQKPVAKPDPKKEHPNKTTWRPSDQIPERAMGKRPPPPAKRPVSPTVLDGNNNTSLPGTGNMSPKTPSKINRIQYSSSPCVKSDPPKTKWRNSVVDHPHPRARAKAKKTPQAEARYISNVVQVDEMMFIRARRCSGDSDGQEVQLDLMGSSPAKKDNSKQIPQITNNFHLDTQPLFPLHCVTRPTWILLETPNIKPKEVQIPGRIPSGEKSGQKSIVASPKTISPGKTNSYKSEERDSLPTREEIEEYHKDEKQAGDTVNDYVVDDKQASETPKEIGDNAQAAETPNYMEEQSEDAITASETPKEIENDKVDDERASETPKEIEDNVQAAEAPNYSEDQFEDEMPASETPEEIEDNNVGETLKKIEDELEGDIKASETPNEFEDQNEKQADETAEKVDDENEKKSDEIAEKLAMADPNTSKIDETKMSSDSDPFEHLKTPDFLTDQMSKFDIYPQDIFQPKMTETRSSNGRVSKQPSGIQSGSTVDSHTDRQVKEAISLNATVESPLKAASGKIKEQREFEADDAIKEAVHQINIENSRRQEHEVSEREQQKYFMMTTILMKKNTIHMPQRKREPRLWQP</sequence>
<feature type="compositionally biased region" description="Polar residues" evidence="1">
    <location>
        <begin position="1865"/>
        <end position="1883"/>
    </location>
</feature>
<accession>A0AAV2I3S2</accession>
<feature type="region of interest" description="Disordered" evidence="1">
    <location>
        <begin position="622"/>
        <end position="643"/>
    </location>
</feature>
<feature type="compositionally biased region" description="Basic and acidic residues" evidence="1">
    <location>
        <begin position="930"/>
        <end position="940"/>
    </location>
</feature>
<feature type="compositionally biased region" description="Polar residues" evidence="1">
    <location>
        <begin position="2117"/>
        <end position="2138"/>
    </location>
</feature>
<feature type="region of interest" description="Disordered" evidence="1">
    <location>
        <begin position="1850"/>
        <end position="2091"/>
    </location>
</feature>
<feature type="compositionally biased region" description="Basic and acidic residues" evidence="1">
    <location>
        <begin position="1916"/>
        <end position="1929"/>
    </location>
</feature>
<feature type="compositionally biased region" description="Pro residues" evidence="1">
    <location>
        <begin position="1347"/>
        <end position="1356"/>
    </location>
</feature>
<feature type="compositionally biased region" description="Polar residues" evidence="1">
    <location>
        <begin position="1113"/>
        <end position="1131"/>
    </location>
</feature>
<organism evidence="2 3">
    <name type="scientific">Lymnaea stagnalis</name>
    <name type="common">Great pond snail</name>
    <name type="synonym">Helix stagnalis</name>
    <dbReference type="NCBI Taxonomy" id="6523"/>
    <lineage>
        <taxon>Eukaryota</taxon>
        <taxon>Metazoa</taxon>
        <taxon>Spiralia</taxon>
        <taxon>Lophotrochozoa</taxon>
        <taxon>Mollusca</taxon>
        <taxon>Gastropoda</taxon>
        <taxon>Heterobranchia</taxon>
        <taxon>Euthyneura</taxon>
        <taxon>Panpulmonata</taxon>
        <taxon>Hygrophila</taxon>
        <taxon>Lymnaeoidea</taxon>
        <taxon>Lymnaeidae</taxon>
        <taxon>Lymnaea</taxon>
    </lineage>
</organism>
<name>A0AAV2I3S2_LYMST</name>
<dbReference type="Proteomes" id="UP001497497">
    <property type="component" value="Unassembled WGS sequence"/>
</dbReference>
<evidence type="ECO:0000313" key="2">
    <source>
        <dbReference type="EMBL" id="CAL1538930.1"/>
    </source>
</evidence>
<feature type="region of interest" description="Disordered" evidence="1">
    <location>
        <begin position="1334"/>
        <end position="1397"/>
    </location>
</feature>
<feature type="compositionally biased region" description="Basic and acidic residues" evidence="1">
    <location>
        <begin position="692"/>
        <end position="704"/>
    </location>
</feature>
<feature type="compositionally biased region" description="Polar residues" evidence="1">
    <location>
        <begin position="1439"/>
        <end position="1451"/>
    </location>
</feature>
<feature type="compositionally biased region" description="Acidic residues" evidence="1">
    <location>
        <begin position="1990"/>
        <end position="2009"/>
    </location>
</feature>
<feature type="region of interest" description="Disordered" evidence="1">
    <location>
        <begin position="1421"/>
        <end position="1492"/>
    </location>
</feature>
<feature type="compositionally biased region" description="Polar residues" evidence="1">
    <location>
        <begin position="1701"/>
        <end position="1732"/>
    </location>
</feature>
<keyword evidence="3" id="KW-1185">Reference proteome</keyword>
<feature type="compositionally biased region" description="Basic and acidic residues" evidence="1">
    <location>
        <begin position="1884"/>
        <end position="1907"/>
    </location>
</feature>
<feature type="region of interest" description="Disordered" evidence="1">
    <location>
        <begin position="121"/>
        <end position="173"/>
    </location>
</feature>
<feature type="compositionally biased region" description="Basic and acidic residues" evidence="1">
    <location>
        <begin position="1954"/>
        <end position="1976"/>
    </location>
</feature>
<feature type="region of interest" description="Disordered" evidence="1">
    <location>
        <begin position="1640"/>
        <end position="1763"/>
    </location>
</feature>
<feature type="compositionally biased region" description="Basic and acidic residues" evidence="1">
    <location>
        <begin position="2037"/>
        <end position="2062"/>
    </location>
</feature>
<feature type="compositionally biased region" description="Polar residues" evidence="1">
    <location>
        <begin position="130"/>
        <end position="149"/>
    </location>
</feature>
<feature type="region of interest" description="Disordered" evidence="1">
    <location>
        <begin position="2116"/>
        <end position="2143"/>
    </location>
</feature>
<evidence type="ECO:0000313" key="3">
    <source>
        <dbReference type="Proteomes" id="UP001497497"/>
    </source>
</evidence>
<comment type="caution">
    <text evidence="2">The sequence shown here is derived from an EMBL/GenBank/DDBJ whole genome shotgun (WGS) entry which is preliminary data.</text>
</comment>
<feature type="region of interest" description="Disordered" evidence="1">
    <location>
        <begin position="35"/>
        <end position="96"/>
    </location>
</feature>
<feature type="compositionally biased region" description="Basic and acidic residues" evidence="1">
    <location>
        <begin position="1640"/>
        <end position="1668"/>
    </location>
</feature>
<feature type="compositionally biased region" description="Basic and acidic residues" evidence="1">
    <location>
        <begin position="2073"/>
        <end position="2091"/>
    </location>
</feature>
<feature type="region of interest" description="Disordered" evidence="1">
    <location>
        <begin position="685"/>
        <end position="714"/>
    </location>
</feature>
<reference evidence="2 3" key="1">
    <citation type="submission" date="2024-04" db="EMBL/GenBank/DDBJ databases">
        <authorList>
            <consortium name="Genoscope - CEA"/>
            <person name="William W."/>
        </authorList>
    </citation>
    <scope>NUCLEOTIDE SEQUENCE [LARGE SCALE GENOMIC DNA]</scope>
</reference>
<proteinExistence type="predicted"/>
<feature type="region of interest" description="Disordered" evidence="1">
    <location>
        <begin position="928"/>
        <end position="948"/>
    </location>
</feature>
<gene>
    <name evidence="2" type="ORF">GSLYS_00012751001</name>
</gene>
<feature type="compositionally biased region" description="Basic and acidic residues" evidence="1">
    <location>
        <begin position="46"/>
        <end position="59"/>
    </location>
</feature>
<feature type="compositionally biased region" description="Polar residues" evidence="1">
    <location>
        <begin position="1423"/>
        <end position="1432"/>
    </location>
</feature>
<evidence type="ECO:0000256" key="1">
    <source>
        <dbReference type="SAM" id="MobiDB-lite"/>
    </source>
</evidence>
<protein>
    <submittedName>
        <fullName evidence="2">Uncharacterized protein</fullName>
    </submittedName>
</protein>
<feature type="compositionally biased region" description="Basic and acidic residues" evidence="1">
    <location>
        <begin position="2013"/>
        <end position="2027"/>
    </location>
</feature>